<feature type="transmembrane region" description="Helical" evidence="2">
    <location>
        <begin position="249"/>
        <end position="269"/>
    </location>
</feature>
<keyword evidence="4" id="KW-1185">Reference proteome</keyword>
<dbReference type="EMBL" id="JBANMG010000004">
    <property type="protein sequence ID" value="KAK6953807.1"/>
    <property type="molecule type" value="Genomic_DNA"/>
</dbReference>
<dbReference type="InterPro" id="IPR021460">
    <property type="entry name" value="DUF3112"/>
</dbReference>
<dbReference type="AlphaFoldDB" id="A0AAX6MN28"/>
<name>A0AAX6MN28_9PEZI</name>
<keyword evidence="2" id="KW-0472">Membrane</keyword>
<evidence type="ECO:0000256" key="1">
    <source>
        <dbReference type="SAM" id="MobiDB-lite"/>
    </source>
</evidence>
<organism evidence="3 4">
    <name type="scientific">Daldinia eschscholtzii</name>
    <dbReference type="NCBI Taxonomy" id="292717"/>
    <lineage>
        <taxon>Eukaryota</taxon>
        <taxon>Fungi</taxon>
        <taxon>Dikarya</taxon>
        <taxon>Ascomycota</taxon>
        <taxon>Pezizomycotina</taxon>
        <taxon>Sordariomycetes</taxon>
        <taxon>Xylariomycetidae</taxon>
        <taxon>Xylariales</taxon>
        <taxon>Hypoxylaceae</taxon>
        <taxon>Daldinia</taxon>
    </lineage>
</organism>
<proteinExistence type="predicted"/>
<accession>A0AAX6MN28</accession>
<dbReference type="Pfam" id="PF11309">
    <property type="entry name" value="DUF3112"/>
    <property type="match status" value="1"/>
</dbReference>
<evidence type="ECO:0000256" key="2">
    <source>
        <dbReference type="SAM" id="Phobius"/>
    </source>
</evidence>
<dbReference type="PANTHER" id="PTHR35184">
    <property type="entry name" value="YALI0C10208P"/>
    <property type="match status" value="1"/>
</dbReference>
<keyword evidence="2" id="KW-1133">Transmembrane helix</keyword>
<feature type="region of interest" description="Disordered" evidence="1">
    <location>
        <begin position="471"/>
        <end position="506"/>
    </location>
</feature>
<feature type="transmembrane region" description="Helical" evidence="2">
    <location>
        <begin position="275"/>
        <end position="299"/>
    </location>
</feature>
<feature type="compositionally biased region" description="Low complexity" evidence="1">
    <location>
        <begin position="477"/>
        <end position="489"/>
    </location>
</feature>
<feature type="transmembrane region" description="Helical" evidence="2">
    <location>
        <begin position="402"/>
        <end position="420"/>
    </location>
</feature>
<protein>
    <submittedName>
        <fullName evidence="3">Uncharacterized protein</fullName>
    </submittedName>
</protein>
<dbReference type="PANTHER" id="PTHR35184:SF1">
    <property type="entry name" value="INTEGRAL MEMBRANE PROTEIN"/>
    <property type="match status" value="1"/>
</dbReference>
<reference evidence="3 4" key="1">
    <citation type="journal article" date="2024" name="Front Chem Biol">
        <title>Unveiling the potential of Daldinia eschscholtzii MFLUCC 19-0629 through bioactivity and bioinformatics studies for enhanced sustainable agriculture production.</title>
        <authorList>
            <person name="Brooks S."/>
            <person name="Weaver J.A."/>
            <person name="Klomchit A."/>
            <person name="Alharthi S.A."/>
            <person name="Onlamun T."/>
            <person name="Nurani R."/>
            <person name="Vong T.K."/>
            <person name="Alberti F."/>
            <person name="Greco C."/>
        </authorList>
    </citation>
    <scope>NUCLEOTIDE SEQUENCE [LARGE SCALE GENOMIC DNA]</scope>
    <source>
        <strain evidence="3">MFLUCC 19-0629</strain>
    </source>
</reference>
<comment type="caution">
    <text evidence="3">The sequence shown here is derived from an EMBL/GenBank/DDBJ whole genome shotgun (WGS) entry which is preliminary data.</text>
</comment>
<feature type="transmembrane region" description="Helical" evidence="2">
    <location>
        <begin position="364"/>
        <end position="382"/>
    </location>
</feature>
<feature type="transmembrane region" description="Helical" evidence="2">
    <location>
        <begin position="440"/>
        <end position="458"/>
    </location>
</feature>
<sequence length="506" mass="56718">MCYFAITRFPCGCLTWKGSEYKFCAERGKGCKTKVLEQYEWQTLCPEARKAVNGKLHARRATFPKCCDNLQQQQLEGLCKDCNSIVDDNNQGLHPFCSAAHRVCVSTGADVNAEREFEKVVQSWPSNLRSRYMRRKQDQNARDCGWSLADPQQGWYDESSKAAPRQLQGLRAYRNHNNLAMSQQQQQQQQHRPGPPYAPTIAAVGGVPSVIPDVPISALFIAIYMIFAATNMIIFQLNNRRAHKFVPSVALFGFCMARIVTLTLRIAWANRQTNVRLAIAASIFVNAGILIVYVVNLIFAQRILRAKQPSLGWNTALRIAYKVLYVGIACALIMVITAVVLSMYSLDPYTLRACRDVQLTSGTYLLVFTTMPVFLTAAAYLLPRPPSQEMFGYGKMRTKAVIVIATACLCMLTSGFKLGTAYSPPRPLNNPAWYHGKAPFYVFNFAVEILILCILTLARIDKRFHIPDGSREPGHYSGRVESSSGSVREISAEKERRQEDAILNDA</sequence>
<keyword evidence="2" id="KW-0812">Transmembrane</keyword>
<evidence type="ECO:0000313" key="4">
    <source>
        <dbReference type="Proteomes" id="UP001369815"/>
    </source>
</evidence>
<feature type="transmembrane region" description="Helical" evidence="2">
    <location>
        <begin position="319"/>
        <end position="344"/>
    </location>
</feature>
<feature type="compositionally biased region" description="Basic and acidic residues" evidence="1">
    <location>
        <begin position="490"/>
        <end position="500"/>
    </location>
</feature>
<gene>
    <name evidence="3" type="ORF">Daesc_003769</name>
</gene>
<dbReference type="Proteomes" id="UP001369815">
    <property type="component" value="Unassembled WGS sequence"/>
</dbReference>
<feature type="transmembrane region" description="Helical" evidence="2">
    <location>
        <begin position="216"/>
        <end position="237"/>
    </location>
</feature>
<evidence type="ECO:0000313" key="3">
    <source>
        <dbReference type="EMBL" id="KAK6953807.1"/>
    </source>
</evidence>